<feature type="domain" description="FAD-binding" evidence="5">
    <location>
        <begin position="6"/>
        <end position="359"/>
    </location>
</feature>
<evidence type="ECO:0000313" key="7">
    <source>
        <dbReference type="Proteomes" id="UP000184501"/>
    </source>
</evidence>
<name>A0A1M5JUV7_STRHI</name>
<accession>A0A1M5JUV7</accession>
<dbReference type="STRING" id="2017.SAMN05444320_10935"/>
<dbReference type="PROSITE" id="PS51257">
    <property type="entry name" value="PROKAR_LIPOPROTEIN"/>
    <property type="match status" value="1"/>
</dbReference>
<feature type="compositionally biased region" description="Acidic residues" evidence="4">
    <location>
        <begin position="402"/>
        <end position="415"/>
    </location>
</feature>
<dbReference type="InterPro" id="IPR050641">
    <property type="entry name" value="RIFMO-like"/>
</dbReference>
<evidence type="ECO:0000256" key="2">
    <source>
        <dbReference type="ARBA" id="ARBA00022630"/>
    </source>
</evidence>
<dbReference type="Proteomes" id="UP000184501">
    <property type="component" value="Unassembled WGS sequence"/>
</dbReference>
<dbReference type="RefSeq" id="WP_073487590.1">
    <property type="nucleotide sequence ID" value="NZ_FQVN01000009.1"/>
</dbReference>
<dbReference type="InterPro" id="IPR002938">
    <property type="entry name" value="FAD-bd"/>
</dbReference>
<dbReference type="SUPFAM" id="SSF51905">
    <property type="entry name" value="FAD/NAD(P)-binding domain"/>
    <property type="match status" value="1"/>
</dbReference>
<evidence type="ECO:0000259" key="5">
    <source>
        <dbReference type="Pfam" id="PF01494"/>
    </source>
</evidence>
<evidence type="ECO:0000256" key="4">
    <source>
        <dbReference type="SAM" id="MobiDB-lite"/>
    </source>
</evidence>
<feature type="region of interest" description="Disordered" evidence="4">
    <location>
        <begin position="402"/>
        <end position="439"/>
    </location>
</feature>
<dbReference type="Pfam" id="PF01494">
    <property type="entry name" value="FAD_binding_3"/>
    <property type="match status" value="1"/>
</dbReference>
<reference evidence="6 7" key="1">
    <citation type="submission" date="2016-11" db="EMBL/GenBank/DDBJ databases">
        <authorList>
            <person name="Jaros S."/>
            <person name="Januszkiewicz K."/>
            <person name="Wedrychowicz H."/>
        </authorList>
    </citation>
    <scope>NUCLEOTIDE SEQUENCE [LARGE SCALE GENOMIC DNA]</scope>
    <source>
        <strain evidence="6 7">DSM 44523</strain>
    </source>
</reference>
<dbReference type="GO" id="GO:0071949">
    <property type="term" value="F:FAD binding"/>
    <property type="evidence" value="ECO:0007669"/>
    <property type="project" value="InterPro"/>
</dbReference>
<dbReference type="Pfam" id="PF21274">
    <property type="entry name" value="Rng_hyd_C"/>
    <property type="match status" value="1"/>
</dbReference>
<dbReference type="PANTHER" id="PTHR43004:SF19">
    <property type="entry name" value="BINDING MONOOXYGENASE, PUTATIVE (JCVI)-RELATED"/>
    <property type="match status" value="1"/>
</dbReference>
<dbReference type="AlphaFoldDB" id="A0A1M5JUV7"/>
<evidence type="ECO:0000256" key="3">
    <source>
        <dbReference type="ARBA" id="ARBA00022827"/>
    </source>
</evidence>
<proteinExistence type="predicted"/>
<dbReference type="Gene3D" id="3.40.30.120">
    <property type="match status" value="1"/>
</dbReference>
<dbReference type="NCBIfam" id="NF046069">
    <property type="entry name" value="AkvoneHdxseRdmE"/>
    <property type="match status" value="1"/>
</dbReference>
<evidence type="ECO:0000256" key="1">
    <source>
        <dbReference type="ARBA" id="ARBA00001974"/>
    </source>
</evidence>
<dbReference type="InterPro" id="IPR036188">
    <property type="entry name" value="FAD/NAD-bd_sf"/>
</dbReference>
<dbReference type="PANTHER" id="PTHR43004">
    <property type="entry name" value="TRK SYSTEM POTASSIUM UPTAKE PROTEIN"/>
    <property type="match status" value="1"/>
</dbReference>
<dbReference type="GO" id="GO:0016709">
    <property type="term" value="F:oxidoreductase activity, acting on paired donors, with incorporation or reduction of molecular oxygen, NAD(P)H as one donor, and incorporation of one atom of oxygen"/>
    <property type="evidence" value="ECO:0007669"/>
    <property type="project" value="UniProtKB-ARBA"/>
</dbReference>
<keyword evidence="2" id="KW-0285">Flavoprotein</keyword>
<keyword evidence="7" id="KW-1185">Reference proteome</keyword>
<comment type="cofactor">
    <cofactor evidence="1">
        <name>FAD</name>
        <dbReference type="ChEBI" id="CHEBI:57692"/>
    </cofactor>
</comment>
<protein>
    <submittedName>
        <fullName evidence="6">Aklavinone 12-hydroxylase</fullName>
    </submittedName>
</protein>
<dbReference type="EMBL" id="FQVN01000009">
    <property type="protein sequence ID" value="SHG44049.1"/>
    <property type="molecule type" value="Genomic_DNA"/>
</dbReference>
<gene>
    <name evidence="6" type="ORF">SAMN05444320_10935</name>
</gene>
<dbReference type="OrthoDB" id="4246007at2"/>
<evidence type="ECO:0000313" key="6">
    <source>
        <dbReference type="EMBL" id="SHG44049.1"/>
    </source>
</evidence>
<keyword evidence="3" id="KW-0274">FAD</keyword>
<sequence>MPDNRVPVLVVGAGLAGASTACFLATRGVPALVVERREGLSPHPRAIGQNVRTMELLRWAGLESAVHEISPVEHARLRIVIASSVRGPVLHSITEGTVPDTSHLSPASWGMASQDRMEALLLDRAAERGATVRLHTELVEFTQDEDGVTALLRDRTTGEEERVRADYLVGADGNRSAVRSALGVGTHGAGTLTHNVSVLFEADLGDLADPGEQVLYYLQNPEFIAALASPMGARGRHVFSVEYHPDRGESPEDLTEDRMTELLRVALDSPALRPRFLSRGPWEMAARVADRFRVGRVLLAGDAAKVTPPTGALGGNTAVQDGFDLAWKLAAVLDGQAGPGLLDSFDAERRPFAEMVVGQSLRNAAVRMAPHLLQEALPEEVPYLDIMLGFRCRSSAVLAENDADGGDGSADDGADDGAPAENALRPSGRPGFRAPHVPLTSAGTPLSTVDLFGDGWVLVTGRAGGPWHEAARHVAERLRLPLRAVGPGEELADPDDRLAGAYGIGEAGASLVRPDGVVAWRSAVGTPDPTTTLHRVLCQVLDRVA</sequence>
<dbReference type="Gene3D" id="3.30.9.10">
    <property type="entry name" value="D-Amino Acid Oxidase, subunit A, domain 2"/>
    <property type="match status" value="1"/>
</dbReference>
<dbReference type="PRINTS" id="PR00420">
    <property type="entry name" value="RNGMNOXGNASE"/>
</dbReference>
<organism evidence="6 7">
    <name type="scientific">Streptoalloteichus hindustanus</name>
    <dbReference type="NCBI Taxonomy" id="2017"/>
    <lineage>
        <taxon>Bacteria</taxon>
        <taxon>Bacillati</taxon>
        <taxon>Actinomycetota</taxon>
        <taxon>Actinomycetes</taxon>
        <taxon>Pseudonocardiales</taxon>
        <taxon>Pseudonocardiaceae</taxon>
        <taxon>Streptoalloteichus</taxon>
    </lineage>
</organism>
<dbReference type="Gene3D" id="3.50.50.60">
    <property type="entry name" value="FAD/NAD(P)-binding domain"/>
    <property type="match status" value="1"/>
</dbReference>